<dbReference type="EC" id="4.6.1.1" evidence="3"/>
<dbReference type="GO" id="GO:0006171">
    <property type="term" value="P:cAMP biosynthetic process"/>
    <property type="evidence" value="ECO:0007669"/>
    <property type="project" value="TreeGrafter"/>
</dbReference>
<evidence type="ECO:0000256" key="5">
    <source>
        <dbReference type="ARBA" id="ARBA00022723"/>
    </source>
</evidence>
<accession>A0A7R9QE82</accession>
<dbReference type="GO" id="GO:0004016">
    <property type="term" value="F:adenylate cyclase activity"/>
    <property type="evidence" value="ECO:0007669"/>
    <property type="project" value="UniProtKB-EC"/>
</dbReference>
<dbReference type="InterPro" id="IPR029787">
    <property type="entry name" value="Nucleotide_cyclase"/>
</dbReference>
<dbReference type="OrthoDB" id="6147412at2759"/>
<proteinExistence type="predicted"/>
<comment type="subcellular location">
    <subcellularLocation>
        <location evidence="2">Membrane</location>
        <topology evidence="2">Multi-pass membrane protein</topology>
    </subcellularLocation>
</comment>
<dbReference type="Pfam" id="PF00211">
    <property type="entry name" value="Guanylate_cyc"/>
    <property type="match status" value="1"/>
</dbReference>
<keyword evidence="6" id="KW-0547">Nucleotide-binding</keyword>
<dbReference type="SUPFAM" id="SSF55073">
    <property type="entry name" value="Nucleotide cyclase"/>
    <property type="match status" value="1"/>
</dbReference>
<evidence type="ECO:0000259" key="12">
    <source>
        <dbReference type="PROSITE" id="PS50125"/>
    </source>
</evidence>
<evidence type="ECO:0000256" key="3">
    <source>
        <dbReference type="ARBA" id="ARBA00012201"/>
    </source>
</evidence>
<keyword evidence="4" id="KW-0812">Transmembrane</keyword>
<feature type="non-terminal residue" evidence="13">
    <location>
        <position position="1"/>
    </location>
</feature>
<dbReference type="PROSITE" id="PS50125">
    <property type="entry name" value="GUANYLATE_CYCLASE_2"/>
    <property type="match status" value="1"/>
</dbReference>
<keyword evidence="10" id="KW-0472">Membrane</keyword>
<feature type="domain" description="Guanylate cyclase" evidence="12">
    <location>
        <begin position="65"/>
        <end position="193"/>
    </location>
</feature>
<dbReference type="SMART" id="SM00044">
    <property type="entry name" value="CYCc"/>
    <property type="match status" value="1"/>
</dbReference>
<reference evidence="13" key="1">
    <citation type="submission" date="2020-11" db="EMBL/GenBank/DDBJ databases">
        <authorList>
            <person name="Tran Van P."/>
        </authorList>
    </citation>
    <scope>NUCLEOTIDE SEQUENCE</scope>
</reference>
<dbReference type="GO" id="GO:0005886">
    <property type="term" value="C:plasma membrane"/>
    <property type="evidence" value="ECO:0007669"/>
    <property type="project" value="TreeGrafter"/>
</dbReference>
<keyword evidence="11" id="KW-0456">Lyase</keyword>
<dbReference type="GO" id="GO:0007193">
    <property type="term" value="P:adenylate cyclase-inhibiting G protein-coupled receptor signaling pathway"/>
    <property type="evidence" value="ECO:0007669"/>
    <property type="project" value="TreeGrafter"/>
</dbReference>
<evidence type="ECO:0000256" key="4">
    <source>
        <dbReference type="ARBA" id="ARBA00022692"/>
    </source>
</evidence>
<dbReference type="EMBL" id="OC879940">
    <property type="protein sequence ID" value="CAD7641498.1"/>
    <property type="molecule type" value="Genomic_DNA"/>
</dbReference>
<dbReference type="PANTHER" id="PTHR45627:SF12">
    <property type="entry name" value="ADENYLATE CYCLASE TYPE 2"/>
    <property type="match status" value="1"/>
</dbReference>
<name>A0A7R9QE82_9ACAR</name>
<keyword evidence="5" id="KW-0479">Metal-binding</keyword>
<evidence type="ECO:0000313" key="13">
    <source>
        <dbReference type="EMBL" id="CAD7641498.1"/>
    </source>
</evidence>
<dbReference type="Proteomes" id="UP000759131">
    <property type="component" value="Unassembled WGS sequence"/>
</dbReference>
<evidence type="ECO:0000256" key="11">
    <source>
        <dbReference type="ARBA" id="ARBA00023239"/>
    </source>
</evidence>
<evidence type="ECO:0000256" key="10">
    <source>
        <dbReference type="ARBA" id="ARBA00023136"/>
    </source>
</evidence>
<dbReference type="GO" id="GO:0005524">
    <property type="term" value="F:ATP binding"/>
    <property type="evidence" value="ECO:0007669"/>
    <property type="project" value="UniProtKB-KW"/>
</dbReference>
<dbReference type="PANTHER" id="PTHR45627">
    <property type="entry name" value="ADENYLATE CYCLASE TYPE 1"/>
    <property type="match status" value="1"/>
</dbReference>
<sequence length="309" mass="35761">FKLTFEKDQQERLLGSCLPQHLMKKVKRDIRERFAQHMEQHDSTRQASISRPFSELYIEKYTDVTILYADIVNSMLLTQSLESPQDLVETLNELFGRFDTRAEANNCLRIKLLGDCYYCVSGIPVHDPNHALNSINMGIDMIDIIKNVREDIQVDVDMRIGVHTGMVFSGLLGLKKWQYDIWSIDSMKASQMEHDGAPGYVHVTKTTLDLVPKQSRSDFQIKENNVIPGETTYLIRKTKTHISIAKNYVKQISRSDRMVDKPRPSYTSSFLSSRVSIIELINVFEIVITFRFNESFPQKNLGFRFNVRK</sequence>
<keyword evidence="9" id="KW-1133">Transmembrane helix</keyword>
<evidence type="ECO:0000256" key="9">
    <source>
        <dbReference type="ARBA" id="ARBA00022989"/>
    </source>
</evidence>
<evidence type="ECO:0000256" key="6">
    <source>
        <dbReference type="ARBA" id="ARBA00022741"/>
    </source>
</evidence>
<evidence type="ECO:0000256" key="7">
    <source>
        <dbReference type="ARBA" id="ARBA00022840"/>
    </source>
</evidence>
<evidence type="ECO:0000256" key="2">
    <source>
        <dbReference type="ARBA" id="ARBA00004141"/>
    </source>
</evidence>
<evidence type="ECO:0000256" key="8">
    <source>
        <dbReference type="ARBA" id="ARBA00022842"/>
    </source>
</evidence>
<dbReference type="FunFam" id="3.30.70.1230:FF:000024">
    <property type="entry name" value="ACXA, isoform A"/>
    <property type="match status" value="1"/>
</dbReference>
<dbReference type="GO" id="GO:0007189">
    <property type="term" value="P:adenylate cyclase-activating G protein-coupled receptor signaling pathway"/>
    <property type="evidence" value="ECO:0007669"/>
    <property type="project" value="TreeGrafter"/>
</dbReference>
<dbReference type="GO" id="GO:0046872">
    <property type="term" value="F:metal ion binding"/>
    <property type="evidence" value="ECO:0007669"/>
    <property type="project" value="UniProtKB-KW"/>
</dbReference>
<evidence type="ECO:0000256" key="1">
    <source>
        <dbReference type="ARBA" id="ARBA00001593"/>
    </source>
</evidence>
<gene>
    <name evidence="13" type="ORF">OSB1V03_LOCUS18681</name>
</gene>
<keyword evidence="14" id="KW-1185">Reference proteome</keyword>
<keyword evidence="8" id="KW-0460">Magnesium</keyword>
<organism evidence="13">
    <name type="scientific">Medioppia subpectinata</name>
    <dbReference type="NCBI Taxonomy" id="1979941"/>
    <lineage>
        <taxon>Eukaryota</taxon>
        <taxon>Metazoa</taxon>
        <taxon>Ecdysozoa</taxon>
        <taxon>Arthropoda</taxon>
        <taxon>Chelicerata</taxon>
        <taxon>Arachnida</taxon>
        <taxon>Acari</taxon>
        <taxon>Acariformes</taxon>
        <taxon>Sarcoptiformes</taxon>
        <taxon>Oribatida</taxon>
        <taxon>Brachypylina</taxon>
        <taxon>Oppioidea</taxon>
        <taxon>Oppiidae</taxon>
        <taxon>Medioppia</taxon>
    </lineage>
</organism>
<keyword evidence="7" id="KW-0067">ATP-binding</keyword>
<comment type="catalytic activity">
    <reaction evidence="1">
        <text>ATP = 3',5'-cyclic AMP + diphosphate</text>
        <dbReference type="Rhea" id="RHEA:15389"/>
        <dbReference type="ChEBI" id="CHEBI:30616"/>
        <dbReference type="ChEBI" id="CHEBI:33019"/>
        <dbReference type="ChEBI" id="CHEBI:58165"/>
        <dbReference type="EC" id="4.6.1.1"/>
    </reaction>
</comment>
<dbReference type="Gene3D" id="3.30.70.1230">
    <property type="entry name" value="Nucleotide cyclase"/>
    <property type="match status" value="1"/>
</dbReference>
<dbReference type="InterPro" id="IPR001054">
    <property type="entry name" value="A/G_cyclase"/>
</dbReference>
<dbReference type="GO" id="GO:0035556">
    <property type="term" value="P:intracellular signal transduction"/>
    <property type="evidence" value="ECO:0007669"/>
    <property type="project" value="InterPro"/>
</dbReference>
<dbReference type="AlphaFoldDB" id="A0A7R9QE82"/>
<protein>
    <recommendedName>
        <fullName evidence="3">adenylate cyclase</fullName>
        <ecNumber evidence="3">4.6.1.1</ecNumber>
    </recommendedName>
</protein>
<evidence type="ECO:0000313" key="14">
    <source>
        <dbReference type="Proteomes" id="UP000759131"/>
    </source>
</evidence>
<dbReference type="EMBL" id="CAJPIZ010025365">
    <property type="protein sequence ID" value="CAG2118731.1"/>
    <property type="molecule type" value="Genomic_DNA"/>
</dbReference>
<dbReference type="CDD" id="cd07302">
    <property type="entry name" value="CHD"/>
    <property type="match status" value="1"/>
</dbReference>